<comment type="caution">
    <text evidence="1">The sequence shown here is derived from an EMBL/GenBank/DDBJ whole genome shotgun (WGS) entry which is preliminary data.</text>
</comment>
<reference evidence="1 2" key="1">
    <citation type="submission" date="2024-01" db="EMBL/GenBank/DDBJ databases">
        <title>A draft genome for the cacao thread blight pathogen Marasmiellus scandens.</title>
        <authorList>
            <person name="Baruah I.K."/>
            <person name="Leung J."/>
            <person name="Bukari Y."/>
            <person name="Amoako-Attah I."/>
            <person name="Meinhardt L.W."/>
            <person name="Bailey B.A."/>
            <person name="Cohen S.P."/>
        </authorList>
    </citation>
    <scope>NUCLEOTIDE SEQUENCE [LARGE SCALE GENOMIC DNA]</scope>
    <source>
        <strain evidence="1 2">GH-19</strain>
    </source>
</reference>
<accession>A0ABR1K623</accession>
<sequence length="692" mass="75943">MSLSTSQTSETLLSTVQNLRCHDRLAANVTHPFASSAETSCNALQDIIQTTDQVASALNHYLAINFTNSKLVSLLRQQSALLYDIHLSDQNIQQTIDALRKCSGTNYGENIPPDRNALADWCTSRFQTWGSLVGMETFQEDRPGGINFVFGGKVIVIDVDLLIDRNDPSNPSVAVSNVKTSYAISPEPDSSMSGSVSLDAFLRISFQNYLTKVQLPEELRNPLETAQLASIIVEHLHYLVMLDKLAEQKEDGGVRWFVDINDLCNVVENFSKSEAQIIASSLSLQRAPLDIFLLRAHTLPLPYLASPSLSFLTYISPLAYLSLLRSGSSQSEADQSVNVPVFDVPLSHIRRYISSFPKGITIATLTLSKRMETHLFPASMSMPTLTSRPTFPLVPSGSELEHVFPRLADVAPVTLDASSENPGHHFWMLDFTHGSRSSGVVMSQSKMREIELVINPLGSMETLNPVGMLSYGAGSWVDLLFNPSNHNSPERYTAVFTSPTGIHPPLQLHLTAPEEPGFLLQKVPVHSMKEVWGVLEVVREQCWLNETLSACSWSTEGLKSGEDNSQGDEEATEEELEAMLSGTMMPRKIPVNVSVPMHTSVPDSIFEAPGLDSMSVSRNRPRIVMTSPERPPISGLVEISVNYDETRSRGVSVDINGAMGVDLAPETLEEICRRGGTLGLSGRVWAAMSQSV</sequence>
<protein>
    <recommendedName>
        <fullName evidence="3">Mediator of RNA polymerase II transcription subunit 1</fullName>
    </recommendedName>
</protein>
<evidence type="ECO:0008006" key="3">
    <source>
        <dbReference type="Google" id="ProtNLM"/>
    </source>
</evidence>
<organism evidence="1 2">
    <name type="scientific">Marasmiellus scandens</name>
    <dbReference type="NCBI Taxonomy" id="2682957"/>
    <lineage>
        <taxon>Eukaryota</taxon>
        <taxon>Fungi</taxon>
        <taxon>Dikarya</taxon>
        <taxon>Basidiomycota</taxon>
        <taxon>Agaricomycotina</taxon>
        <taxon>Agaricomycetes</taxon>
        <taxon>Agaricomycetidae</taxon>
        <taxon>Agaricales</taxon>
        <taxon>Marasmiineae</taxon>
        <taxon>Omphalotaceae</taxon>
        <taxon>Marasmiellus</taxon>
    </lineage>
</organism>
<name>A0ABR1K623_9AGAR</name>
<gene>
    <name evidence="1" type="ORF">VKT23_001020</name>
</gene>
<evidence type="ECO:0000313" key="1">
    <source>
        <dbReference type="EMBL" id="KAK7472914.1"/>
    </source>
</evidence>
<dbReference type="EMBL" id="JBANRG010000001">
    <property type="protein sequence ID" value="KAK7472914.1"/>
    <property type="molecule type" value="Genomic_DNA"/>
</dbReference>
<dbReference type="Proteomes" id="UP001498398">
    <property type="component" value="Unassembled WGS sequence"/>
</dbReference>
<evidence type="ECO:0000313" key="2">
    <source>
        <dbReference type="Proteomes" id="UP001498398"/>
    </source>
</evidence>
<keyword evidence="2" id="KW-1185">Reference proteome</keyword>
<proteinExistence type="predicted"/>